<dbReference type="EMBL" id="FONV01000006">
    <property type="protein sequence ID" value="SFF13573.1"/>
    <property type="molecule type" value="Genomic_DNA"/>
</dbReference>
<organism evidence="1 2">
    <name type="scientific">Actinoplanes philippinensis</name>
    <dbReference type="NCBI Taxonomy" id="35752"/>
    <lineage>
        <taxon>Bacteria</taxon>
        <taxon>Bacillati</taxon>
        <taxon>Actinomycetota</taxon>
        <taxon>Actinomycetes</taxon>
        <taxon>Micromonosporales</taxon>
        <taxon>Micromonosporaceae</taxon>
        <taxon>Actinoplanes</taxon>
    </lineage>
</organism>
<dbReference type="STRING" id="35752.SAMN05421541_106305"/>
<evidence type="ECO:0000313" key="2">
    <source>
        <dbReference type="Proteomes" id="UP000199645"/>
    </source>
</evidence>
<reference evidence="1 2" key="1">
    <citation type="submission" date="2016-10" db="EMBL/GenBank/DDBJ databases">
        <authorList>
            <person name="de Groot N.N."/>
        </authorList>
    </citation>
    <scope>NUCLEOTIDE SEQUENCE [LARGE SCALE GENOMIC DNA]</scope>
    <source>
        <strain evidence="1 2">DSM 43019</strain>
    </source>
</reference>
<accession>A0A1I2G8T0</accession>
<dbReference type="Proteomes" id="UP000199645">
    <property type="component" value="Unassembled WGS sequence"/>
</dbReference>
<proteinExistence type="predicted"/>
<sequence>MNPPDARQRPLLQDGAATVRSPCVAGKAHPAVTGRNLHTNRVHIEIDVPPTVEVSG</sequence>
<name>A0A1I2G8T0_9ACTN</name>
<evidence type="ECO:0000313" key="1">
    <source>
        <dbReference type="EMBL" id="SFF13573.1"/>
    </source>
</evidence>
<keyword evidence="2" id="KW-1185">Reference proteome</keyword>
<protein>
    <submittedName>
        <fullName evidence="1">Uncharacterized protein</fullName>
    </submittedName>
</protein>
<dbReference type="AlphaFoldDB" id="A0A1I2G8T0"/>
<gene>
    <name evidence="1" type="ORF">SAMN05421541_106305</name>
</gene>